<dbReference type="InterPro" id="IPR054617">
    <property type="entry name" value="HsaA"/>
</dbReference>
<dbReference type="PIRSF" id="PIRSF016578">
    <property type="entry name" value="HsaA"/>
    <property type="match status" value="1"/>
</dbReference>
<dbReference type="InterPro" id="IPR037069">
    <property type="entry name" value="AcylCoA_DH/ox_N_sf"/>
</dbReference>
<dbReference type="InterPro" id="IPR009100">
    <property type="entry name" value="AcylCoA_DH/oxidase_NM_dom_sf"/>
</dbReference>
<evidence type="ECO:0000256" key="1">
    <source>
        <dbReference type="ARBA" id="ARBA00023002"/>
    </source>
</evidence>
<organism evidence="4 5">
    <name type="scientific">Nocardia vinacea</name>
    <dbReference type="NCBI Taxonomy" id="96468"/>
    <lineage>
        <taxon>Bacteria</taxon>
        <taxon>Bacillati</taxon>
        <taxon>Actinomycetota</taxon>
        <taxon>Actinomycetes</taxon>
        <taxon>Mycobacteriales</taxon>
        <taxon>Nocardiaceae</taxon>
        <taxon>Nocardia</taxon>
    </lineage>
</organism>
<keyword evidence="5" id="KW-1185">Reference proteome</keyword>
<dbReference type="SUPFAM" id="SSF56645">
    <property type="entry name" value="Acyl-CoA dehydrogenase NM domain-like"/>
    <property type="match status" value="1"/>
</dbReference>
<evidence type="ECO:0000313" key="5">
    <source>
        <dbReference type="Proteomes" id="UP001432062"/>
    </source>
</evidence>
<dbReference type="InterPro" id="IPR036250">
    <property type="entry name" value="AcylCo_DH-like_C"/>
</dbReference>
<accession>A0ABZ1YVZ4</accession>
<dbReference type="NCBIfam" id="NF045629">
    <property type="entry name" value="monooxsub_HsaA"/>
    <property type="match status" value="1"/>
</dbReference>
<evidence type="ECO:0000313" key="4">
    <source>
        <dbReference type="EMBL" id="WUV47445.1"/>
    </source>
</evidence>
<feature type="domain" description="Acyl-CoA dehydrogenase C-terminal" evidence="3">
    <location>
        <begin position="236"/>
        <end position="363"/>
    </location>
</feature>
<evidence type="ECO:0000259" key="2">
    <source>
        <dbReference type="Pfam" id="PF02771"/>
    </source>
</evidence>
<evidence type="ECO:0000259" key="3">
    <source>
        <dbReference type="Pfam" id="PF08028"/>
    </source>
</evidence>
<dbReference type="InterPro" id="IPR013107">
    <property type="entry name" value="Acyl-CoA_DH_C"/>
</dbReference>
<dbReference type="RefSeq" id="WP_327100515.1">
    <property type="nucleotide sequence ID" value="NZ_CP109149.1"/>
</dbReference>
<name>A0ABZ1YVZ4_9NOCA</name>
<dbReference type="Gene3D" id="1.10.540.10">
    <property type="entry name" value="Acyl-CoA dehydrogenase/oxidase, N-terminal domain"/>
    <property type="match status" value="1"/>
</dbReference>
<keyword evidence="4" id="KW-0503">Monooxygenase</keyword>
<dbReference type="GO" id="GO:0004497">
    <property type="term" value="F:monooxygenase activity"/>
    <property type="evidence" value="ECO:0007669"/>
    <property type="project" value="UniProtKB-KW"/>
</dbReference>
<dbReference type="SUPFAM" id="SSF47203">
    <property type="entry name" value="Acyl-CoA dehydrogenase C-terminal domain-like"/>
    <property type="match status" value="1"/>
</dbReference>
<dbReference type="Gene3D" id="2.40.110.10">
    <property type="entry name" value="Butyryl-CoA Dehydrogenase, subunit A, domain 2"/>
    <property type="match status" value="1"/>
</dbReference>
<dbReference type="Proteomes" id="UP001432062">
    <property type="component" value="Chromosome"/>
</dbReference>
<dbReference type="EMBL" id="CP109441">
    <property type="protein sequence ID" value="WUV47445.1"/>
    <property type="molecule type" value="Genomic_DNA"/>
</dbReference>
<dbReference type="InterPro" id="IPR046373">
    <property type="entry name" value="Acyl-CoA_Oxase/DH_mid-dom_sf"/>
</dbReference>
<protein>
    <submittedName>
        <fullName evidence="4">Flavin-dependent monooxygenase</fullName>
    </submittedName>
</protein>
<feature type="domain" description="Acyl-CoA dehydrogenase/oxidase N-terminal" evidence="2">
    <location>
        <begin position="16"/>
        <end position="101"/>
    </location>
</feature>
<dbReference type="Pfam" id="PF08028">
    <property type="entry name" value="Acyl-CoA_dh_2"/>
    <property type="match status" value="1"/>
</dbReference>
<keyword evidence="1" id="KW-0560">Oxidoreductase</keyword>
<dbReference type="InterPro" id="IPR013786">
    <property type="entry name" value="AcylCoA_DH/ox_N"/>
</dbReference>
<proteinExistence type="predicted"/>
<sequence length="386" mass="41545">MNADVAAAVSELLPTLAERAALVDETGEIPAETMTDLIGAGVFGLLRPKSQGGLEADPLDFYDAVRAVATACGSTGWVTSVLGLTPWHVALFDERAQRDVWSEDPDALICSSYAPVGRFVPVAGGYEVSGHWRFASGCAHSSWALLGGTIVAENGQPVDMVSGLVPCADYRMSKVWDAAGLRGAGSDDLYAERIFVPEHRVTRFYDIALLQSPGHKANPGPLYRMPYGTMYTYANSSPMVGMAQGCLDVFLSRMRDSNRLSFGGGSITPDQPTAAARASAEIDAAILQMSRSLRDLYECVCRRQDIPLELRLRARRDQALGAERALTSIDLVFAATGGMLLRRRNAIERAWRDAHIAGIHASNDVGTALTLFGRGTFGLPVDDMMV</sequence>
<reference evidence="4" key="1">
    <citation type="submission" date="2022-10" db="EMBL/GenBank/DDBJ databases">
        <title>The complete genomes of actinobacterial strains from the NBC collection.</title>
        <authorList>
            <person name="Joergensen T.S."/>
            <person name="Alvarez Arevalo M."/>
            <person name="Sterndorff E.B."/>
            <person name="Faurdal D."/>
            <person name="Vuksanovic O."/>
            <person name="Mourched A.-S."/>
            <person name="Charusanti P."/>
            <person name="Shaw S."/>
            <person name="Blin K."/>
            <person name="Weber T."/>
        </authorList>
    </citation>
    <scope>NUCLEOTIDE SEQUENCE</scope>
    <source>
        <strain evidence="4">NBC_01482</strain>
    </source>
</reference>
<gene>
    <name evidence="4" type="ORF">OG563_04170</name>
</gene>
<dbReference type="Gene3D" id="1.20.140.10">
    <property type="entry name" value="Butyryl-CoA Dehydrogenase, subunit A, domain 3"/>
    <property type="match status" value="1"/>
</dbReference>
<dbReference type="Pfam" id="PF02771">
    <property type="entry name" value="Acyl-CoA_dh_N"/>
    <property type="match status" value="1"/>
</dbReference>